<evidence type="ECO:0000256" key="1">
    <source>
        <dbReference type="SAM" id="Phobius"/>
    </source>
</evidence>
<evidence type="ECO:0008006" key="4">
    <source>
        <dbReference type="Google" id="ProtNLM"/>
    </source>
</evidence>
<keyword evidence="1" id="KW-0812">Transmembrane</keyword>
<gene>
    <name evidence="2" type="ORF">YYG_04064</name>
</gene>
<organism evidence="2 3">
    <name type="scientific">Plasmodium vinckei petteri</name>
    <dbReference type="NCBI Taxonomy" id="138298"/>
    <lineage>
        <taxon>Eukaryota</taxon>
        <taxon>Sar</taxon>
        <taxon>Alveolata</taxon>
        <taxon>Apicomplexa</taxon>
        <taxon>Aconoidasida</taxon>
        <taxon>Haemosporida</taxon>
        <taxon>Plasmodiidae</taxon>
        <taxon>Plasmodium</taxon>
        <taxon>Plasmodium (Vinckeia)</taxon>
    </lineage>
</organism>
<dbReference type="Proteomes" id="UP000030659">
    <property type="component" value="Unassembled WGS sequence"/>
</dbReference>
<keyword evidence="1" id="KW-0472">Membrane</keyword>
<accession>W7AYJ3</accession>
<protein>
    <recommendedName>
        <fullName evidence="4">PIR protein CIR protein</fullName>
    </recommendedName>
</protein>
<dbReference type="AlphaFoldDB" id="W7AYJ3"/>
<name>W7AYJ3_PLAVN</name>
<keyword evidence="1" id="KW-1133">Transmembrane helix</keyword>
<dbReference type="EMBL" id="KI965404">
    <property type="protein sequence ID" value="EUD70506.1"/>
    <property type="molecule type" value="Genomic_DNA"/>
</dbReference>
<evidence type="ECO:0000313" key="3">
    <source>
        <dbReference type="Proteomes" id="UP000030659"/>
    </source>
</evidence>
<proteinExistence type="predicted"/>
<feature type="transmembrane region" description="Helical" evidence="1">
    <location>
        <begin position="34"/>
        <end position="54"/>
    </location>
</feature>
<sequence length="62" mass="7444">MQIIINSPTQKKQTKKSINPVYREKSPLLNIYKLMHADPIPFINLCFLLIFFVYKRKDDFLE</sequence>
<reference evidence="2 3" key="1">
    <citation type="submission" date="2013-02" db="EMBL/GenBank/DDBJ databases">
        <title>The Genome Sequence of Plasmodium vinckei petteri CR.</title>
        <authorList>
            <consortium name="The Broad Institute Genome Sequencing Platform"/>
            <consortium name="The Broad Institute Genome Sequencing Center for Infectious Disease"/>
            <person name="Neafsey D."/>
            <person name="Cheeseman I."/>
            <person name="Volkman S."/>
            <person name="Adams J."/>
            <person name="Walker B."/>
            <person name="Young S.K."/>
            <person name="Zeng Q."/>
            <person name="Gargeya S."/>
            <person name="Fitzgerald M."/>
            <person name="Haas B."/>
            <person name="Abouelleil A."/>
            <person name="Alvarado L."/>
            <person name="Arachchi H.M."/>
            <person name="Berlin A.M."/>
            <person name="Chapman S.B."/>
            <person name="Dewar J."/>
            <person name="Goldberg J."/>
            <person name="Griggs A."/>
            <person name="Gujja S."/>
            <person name="Hansen M."/>
            <person name="Howarth C."/>
            <person name="Imamovic A."/>
            <person name="Larimer J."/>
            <person name="McCowan C."/>
            <person name="Murphy C."/>
            <person name="Neiman D."/>
            <person name="Pearson M."/>
            <person name="Priest M."/>
            <person name="Roberts A."/>
            <person name="Saif S."/>
            <person name="Shea T."/>
            <person name="Sisk P."/>
            <person name="Sykes S."/>
            <person name="Wortman J."/>
            <person name="Nusbaum C."/>
            <person name="Birren B."/>
        </authorList>
    </citation>
    <scope>NUCLEOTIDE SEQUENCE [LARGE SCALE GENOMIC DNA]</scope>
    <source>
        <strain evidence="2 3">CR</strain>
    </source>
</reference>
<evidence type="ECO:0000313" key="2">
    <source>
        <dbReference type="EMBL" id="EUD70506.1"/>
    </source>
</evidence>